<gene>
    <name evidence="2" type="ORF">OBO34_14470</name>
</gene>
<evidence type="ECO:0000313" key="3">
    <source>
        <dbReference type="Proteomes" id="UP001065549"/>
    </source>
</evidence>
<evidence type="ECO:0000259" key="1">
    <source>
        <dbReference type="Pfam" id="PF06114"/>
    </source>
</evidence>
<feature type="domain" description="IrrE N-terminal-like" evidence="1">
    <location>
        <begin position="14"/>
        <end position="102"/>
    </location>
</feature>
<dbReference type="AlphaFoldDB" id="A0A9J6QUU5"/>
<reference evidence="2" key="1">
    <citation type="submission" date="2022-09" db="EMBL/GenBank/DDBJ databases">
        <title>Culturomic study of gut microbiota in children with autism spectrum disorder.</title>
        <authorList>
            <person name="Efimov B.A."/>
            <person name="Chaplin A.V."/>
            <person name="Sokolova S.R."/>
            <person name="Pikina A.P."/>
            <person name="Korzhanova M."/>
            <person name="Belova V."/>
            <person name="Korostin D."/>
        </authorList>
    </citation>
    <scope>NUCLEOTIDE SEQUENCE</scope>
    <source>
        <strain evidence="2">ASD5510</strain>
    </source>
</reference>
<comment type="caution">
    <text evidence="2">The sequence shown here is derived from an EMBL/GenBank/DDBJ whole genome shotgun (WGS) entry which is preliminary data.</text>
</comment>
<proteinExistence type="predicted"/>
<evidence type="ECO:0000313" key="2">
    <source>
        <dbReference type="EMBL" id="MCU7379548.1"/>
    </source>
</evidence>
<protein>
    <recommendedName>
        <fullName evidence="1">IrrE N-terminal-like domain-containing protein</fullName>
    </recommendedName>
</protein>
<dbReference type="EMBL" id="JAOSHN010000006">
    <property type="protein sequence ID" value="MCU7379548.1"/>
    <property type="molecule type" value="Genomic_DNA"/>
</dbReference>
<keyword evidence="3" id="KW-1185">Reference proteome</keyword>
<sequence length="155" mass="18175">MKYEALLDEAYQQGLAVKEKPLQGHDGRIKGNKVAIRKSIGTSRRKACVLAEELGHYYTTVGDILDQNDPRNRKQERTARGWAYNRIVPFDHIRQAYAAGYTELWEMVDYLDVDEQFLRDSMQYYEEKYGDELIKEQQKAEFEEALRQAGIEFDE</sequence>
<name>A0A9J6QUU5_9FIRM</name>
<organism evidence="2 3">
    <name type="scientific">Hominibacterium faecale</name>
    <dbReference type="NCBI Taxonomy" id="2839743"/>
    <lineage>
        <taxon>Bacteria</taxon>
        <taxon>Bacillati</taxon>
        <taxon>Bacillota</taxon>
        <taxon>Clostridia</taxon>
        <taxon>Peptostreptococcales</taxon>
        <taxon>Anaerovoracaceae</taxon>
        <taxon>Hominibacterium</taxon>
    </lineage>
</organism>
<dbReference type="Proteomes" id="UP001065549">
    <property type="component" value="Unassembled WGS sequence"/>
</dbReference>
<dbReference type="RefSeq" id="WP_269478598.1">
    <property type="nucleotide sequence ID" value="NZ_JAOSHN010000006.1"/>
</dbReference>
<dbReference type="InterPro" id="IPR010359">
    <property type="entry name" value="IrrE_HExxH"/>
</dbReference>
<accession>A0A9J6QUU5</accession>
<dbReference type="Pfam" id="PF06114">
    <property type="entry name" value="Peptidase_M78"/>
    <property type="match status" value="1"/>
</dbReference>